<keyword evidence="2" id="KW-0732">Signal</keyword>
<proteinExistence type="predicted"/>
<dbReference type="PANTHER" id="PTHR48098:SF6">
    <property type="entry name" value="FERRI-BACILLIBACTIN ESTERASE BESA"/>
    <property type="match status" value="1"/>
</dbReference>
<dbReference type="Gene3D" id="3.40.50.1820">
    <property type="entry name" value="alpha/beta hydrolase"/>
    <property type="match status" value="1"/>
</dbReference>
<evidence type="ECO:0000256" key="2">
    <source>
        <dbReference type="SAM" id="SignalP"/>
    </source>
</evidence>
<dbReference type="PANTHER" id="PTHR48098">
    <property type="entry name" value="ENTEROCHELIN ESTERASE-RELATED"/>
    <property type="match status" value="1"/>
</dbReference>
<dbReference type="Pfam" id="PF00756">
    <property type="entry name" value="Esterase"/>
    <property type="match status" value="1"/>
</dbReference>
<evidence type="ECO:0000313" key="4">
    <source>
        <dbReference type="Proteomes" id="UP001597110"/>
    </source>
</evidence>
<keyword evidence="3" id="KW-0378">Hydrolase</keyword>
<protein>
    <submittedName>
        <fullName evidence="3">Alpha/beta hydrolase</fullName>
    </submittedName>
</protein>
<organism evidence="3 4">
    <name type="scientific">Lysobacter brunescens</name>
    <dbReference type="NCBI Taxonomy" id="262323"/>
    <lineage>
        <taxon>Bacteria</taxon>
        <taxon>Pseudomonadati</taxon>
        <taxon>Pseudomonadota</taxon>
        <taxon>Gammaproteobacteria</taxon>
        <taxon>Lysobacterales</taxon>
        <taxon>Lysobacteraceae</taxon>
        <taxon>Lysobacter</taxon>
    </lineage>
</organism>
<gene>
    <name evidence="3" type="ORF">ACFQ0E_03270</name>
</gene>
<feature type="signal peptide" evidence="2">
    <location>
        <begin position="1"/>
        <end position="25"/>
    </location>
</feature>
<name>A0ABW2YCI9_9GAMM</name>
<feature type="chain" id="PRO_5046439879" evidence="2">
    <location>
        <begin position="26"/>
        <end position="332"/>
    </location>
</feature>
<dbReference type="InterPro" id="IPR000801">
    <property type="entry name" value="Esterase-like"/>
</dbReference>
<feature type="region of interest" description="Disordered" evidence="1">
    <location>
        <begin position="311"/>
        <end position="332"/>
    </location>
</feature>
<dbReference type="InterPro" id="IPR029058">
    <property type="entry name" value="AB_hydrolase_fold"/>
</dbReference>
<evidence type="ECO:0000256" key="1">
    <source>
        <dbReference type="SAM" id="MobiDB-lite"/>
    </source>
</evidence>
<dbReference type="EMBL" id="JBHTIF010000001">
    <property type="protein sequence ID" value="MFD0724613.1"/>
    <property type="molecule type" value="Genomic_DNA"/>
</dbReference>
<dbReference type="InterPro" id="IPR050583">
    <property type="entry name" value="Mycobacterial_A85_antigen"/>
</dbReference>
<dbReference type="GO" id="GO:0016787">
    <property type="term" value="F:hydrolase activity"/>
    <property type="evidence" value="ECO:0007669"/>
    <property type="project" value="UniProtKB-KW"/>
</dbReference>
<dbReference type="Proteomes" id="UP001597110">
    <property type="component" value="Unassembled WGS sequence"/>
</dbReference>
<dbReference type="SUPFAM" id="SSF53474">
    <property type="entry name" value="alpha/beta-Hydrolases"/>
    <property type="match status" value="1"/>
</dbReference>
<comment type="caution">
    <text evidence="3">The sequence shown here is derived from an EMBL/GenBank/DDBJ whole genome shotgun (WGS) entry which is preliminary data.</text>
</comment>
<reference evidence="4" key="1">
    <citation type="journal article" date="2019" name="Int. J. Syst. Evol. Microbiol.">
        <title>The Global Catalogue of Microorganisms (GCM) 10K type strain sequencing project: providing services to taxonomists for standard genome sequencing and annotation.</title>
        <authorList>
            <consortium name="The Broad Institute Genomics Platform"/>
            <consortium name="The Broad Institute Genome Sequencing Center for Infectious Disease"/>
            <person name="Wu L."/>
            <person name="Ma J."/>
        </authorList>
    </citation>
    <scope>NUCLEOTIDE SEQUENCE [LARGE SCALE GENOMIC DNA]</scope>
    <source>
        <strain evidence="4">CCUG 55585</strain>
    </source>
</reference>
<accession>A0ABW2YCI9</accession>
<keyword evidence="4" id="KW-1185">Reference proteome</keyword>
<sequence>MRRARLAWCFAAGLVAALVAGPGCAQVLAPADDAPLQATGTVERWLATPAAPLQPRRVDVWLPPSYAQSPRRRYPVLYMHDGQNLFDPGIAFTGSDWDIDGEMTRLVARGEVREAIVVGVWNTSDRFAEYMPQAAVTTTPVDSGIEGRPLLAAEALRGDAYLRFLVDALKPEIDRRYRTRPGRDDTFVMGSSMGGLISLYAIARYPATFGGAAALSTHWPACGGCMIDWLAAHLPSRRSHRLYFDFGTATLDARYPPFQARMDTALSRAGWRQGRSWRTRRFEGAEHNEAAWRARVAHPLRFLLAPADGRAAARAPDGHPPLEHAAVQHSRR</sequence>
<dbReference type="RefSeq" id="WP_386822265.1">
    <property type="nucleotide sequence ID" value="NZ_JBHTIF010000001.1"/>
</dbReference>
<evidence type="ECO:0000313" key="3">
    <source>
        <dbReference type="EMBL" id="MFD0724613.1"/>
    </source>
</evidence>